<organism evidence="1 2">
    <name type="scientific">Jaapia argillacea MUCL 33604</name>
    <dbReference type="NCBI Taxonomy" id="933084"/>
    <lineage>
        <taxon>Eukaryota</taxon>
        <taxon>Fungi</taxon>
        <taxon>Dikarya</taxon>
        <taxon>Basidiomycota</taxon>
        <taxon>Agaricomycotina</taxon>
        <taxon>Agaricomycetes</taxon>
        <taxon>Agaricomycetidae</taxon>
        <taxon>Jaapiales</taxon>
        <taxon>Jaapiaceae</taxon>
        <taxon>Jaapia</taxon>
    </lineage>
</organism>
<dbReference type="OrthoDB" id="4062651at2759"/>
<dbReference type="Gene3D" id="1.20.930.20">
    <property type="entry name" value="Adaptor protein Cbl, N-terminal domain"/>
    <property type="match status" value="1"/>
</dbReference>
<keyword evidence="2" id="KW-1185">Reference proteome</keyword>
<dbReference type="CDD" id="cd21037">
    <property type="entry name" value="MLKL_NTD"/>
    <property type="match status" value="1"/>
</dbReference>
<dbReference type="InParanoid" id="A0A067PRU9"/>
<sequence>MDPTHVSGMVVDTLIDVSFSFVPVPGVPQLGSLLKDIIHFCNTVQVNRRVAQKLAERCIKFLEGFGSAVRHAITKEMRKLVGDAQTTLLRHQSNMITWSKYSYWESLARYQTISHGIEACHTDITDLLDQFQLVGYAEIISHLEAFEHGKKLDYAESTSTLADEETGSQLAQLDTHAKEEAAKLIQERLVHQKETQRHLKGVHDALIKTLRTLLDSSQSLLPDMELKGGEVVESSEQPDRICEGYDLKRGVYLGKVEVRLKVLRYVPFKEKPREMEVWTKRFAREAGLWVKVWKVDRGRYIVPFYGYHLSKFSSPYLVTRYMPEGDAITYVAVVEPAP</sequence>
<dbReference type="AlphaFoldDB" id="A0A067PRU9"/>
<proteinExistence type="predicted"/>
<reference evidence="2" key="1">
    <citation type="journal article" date="2014" name="Proc. Natl. Acad. Sci. U.S.A.">
        <title>Extensive sampling of basidiomycete genomes demonstrates inadequacy of the white-rot/brown-rot paradigm for wood decay fungi.</title>
        <authorList>
            <person name="Riley R."/>
            <person name="Salamov A.A."/>
            <person name="Brown D.W."/>
            <person name="Nagy L.G."/>
            <person name="Floudas D."/>
            <person name="Held B.W."/>
            <person name="Levasseur A."/>
            <person name="Lombard V."/>
            <person name="Morin E."/>
            <person name="Otillar R."/>
            <person name="Lindquist E.A."/>
            <person name="Sun H."/>
            <person name="LaButti K.M."/>
            <person name="Schmutz J."/>
            <person name="Jabbour D."/>
            <person name="Luo H."/>
            <person name="Baker S.E."/>
            <person name="Pisabarro A.G."/>
            <person name="Walton J.D."/>
            <person name="Blanchette R.A."/>
            <person name="Henrissat B."/>
            <person name="Martin F."/>
            <person name="Cullen D."/>
            <person name="Hibbett D.S."/>
            <person name="Grigoriev I.V."/>
        </authorList>
    </citation>
    <scope>NUCLEOTIDE SEQUENCE [LARGE SCALE GENOMIC DNA]</scope>
    <source>
        <strain evidence="2">MUCL 33604</strain>
    </source>
</reference>
<dbReference type="InterPro" id="IPR036537">
    <property type="entry name" value="Adaptor_Cbl_N_dom_sf"/>
</dbReference>
<dbReference type="EMBL" id="KL197721">
    <property type="protein sequence ID" value="KDQ56560.1"/>
    <property type="molecule type" value="Genomic_DNA"/>
</dbReference>
<protein>
    <submittedName>
        <fullName evidence="1">Uncharacterized protein</fullName>
    </submittedName>
</protein>
<evidence type="ECO:0000313" key="2">
    <source>
        <dbReference type="Proteomes" id="UP000027265"/>
    </source>
</evidence>
<evidence type="ECO:0000313" key="1">
    <source>
        <dbReference type="EMBL" id="KDQ56560.1"/>
    </source>
</evidence>
<dbReference type="InterPro" id="IPR059179">
    <property type="entry name" value="MLKL-like_MCAfunc"/>
</dbReference>
<dbReference type="GO" id="GO:0007166">
    <property type="term" value="P:cell surface receptor signaling pathway"/>
    <property type="evidence" value="ECO:0007669"/>
    <property type="project" value="InterPro"/>
</dbReference>
<dbReference type="HOGENOM" id="CLU_821495_0_0_1"/>
<gene>
    <name evidence="1" type="ORF">JAAARDRAFT_207684</name>
</gene>
<name>A0A067PRU9_9AGAM</name>
<accession>A0A067PRU9</accession>
<dbReference type="Proteomes" id="UP000027265">
    <property type="component" value="Unassembled WGS sequence"/>
</dbReference>
<dbReference type="STRING" id="933084.A0A067PRU9"/>